<sequence length="265" mass="30109">MFVDLTRPERDDFLSQTTGCLIPGYTGHCPTLKFKIGKRYGANTQEIMKDLSDRGVLKRHAAEEYRQTDPLQAMLTNGQFSVIEHAKGQTRDLKVDSANRCRRYILGYTGYIPGMHFRYGMSFRRAADASVDDFSRRMSQEASRRALETPLRARSRSAPRLVSIRARDQVKSSLDQYCQHNKFQDAHISPEFPPIAGYTGHIPRVKGSEASLSQRYHTAAKRGLTLLRQEQEKWRGLSHVNTSVQCALPSRPFNCRSPGCPYTAH</sequence>
<evidence type="ECO:0000256" key="2">
    <source>
        <dbReference type="ARBA" id="ARBA00022490"/>
    </source>
</evidence>
<evidence type="ECO:0000256" key="1">
    <source>
        <dbReference type="ARBA" id="ARBA00004430"/>
    </source>
</evidence>
<gene>
    <name evidence="7" type="ORF">g.21756</name>
</gene>
<evidence type="ECO:0000256" key="4">
    <source>
        <dbReference type="ARBA" id="ARBA00023273"/>
    </source>
</evidence>
<evidence type="ECO:0000256" key="3">
    <source>
        <dbReference type="ARBA" id="ARBA00023212"/>
    </source>
</evidence>
<comment type="subcellular location">
    <subcellularLocation>
        <location evidence="1">Cytoplasm</location>
        <location evidence="1">Cytoskeleton</location>
        <location evidence="1">Cilium axoneme</location>
    </subcellularLocation>
</comment>
<protein>
    <recommendedName>
        <fullName evidence="6">Ciliary microtubule inner protein 2A-C-like domain-containing protein</fullName>
    </recommendedName>
</protein>
<comment type="similarity">
    <text evidence="5">Belongs to the CIMIP2 family.</text>
</comment>
<dbReference type="GO" id="GO:0015630">
    <property type="term" value="C:microtubule cytoskeleton"/>
    <property type="evidence" value="ECO:0007669"/>
    <property type="project" value="UniProtKB-ARBA"/>
</dbReference>
<dbReference type="AlphaFoldDB" id="A0A1B6L935"/>
<name>A0A1B6L935_9HEMI</name>
<accession>A0A1B6L935</accession>
<proteinExistence type="inferred from homology"/>
<dbReference type="PANTHER" id="PTHR22146:SF17">
    <property type="entry name" value="PROTEIN FAM166B-LIKE PROTEIN"/>
    <property type="match status" value="1"/>
</dbReference>
<dbReference type="Pfam" id="PF10629">
    <property type="entry name" value="CMI2B-like"/>
    <property type="match status" value="1"/>
</dbReference>
<dbReference type="PANTHER" id="PTHR22146">
    <property type="entry name" value="CAT EYE SYNDROME CRITICAL REGION PROTEIN 6"/>
    <property type="match status" value="1"/>
</dbReference>
<evidence type="ECO:0000256" key="5">
    <source>
        <dbReference type="ARBA" id="ARBA00035661"/>
    </source>
</evidence>
<evidence type="ECO:0000313" key="7">
    <source>
        <dbReference type="EMBL" id="JAT20121.1"/>
    </source>
</evidence>
<dbReference type="GO" id="GO:0005930">
    <property type="term" value="C:axoneme"/>
    <property type="evidence" value="ECO:0007669"/>
    <property type="project" value="UniProtKB-SubCell"/>
</dbReference>
<dbReference type="EMBL" id="GEBQ01019856">
    <property type="protein sequence ID" value="JAT20121.1"/>
    <property type="molecule type" value="Transcribed_RNA"/>
</dbReference>
<keyword evidence="3" id="KW-0206">Cytoskeleton</keyword>
<reference evidence="7" key="1">
    <citation type="submission" date="2015-11" db="EMBL/GenBank/DDBJ databases">
        <title>De novo transcriptome assembly of four potential Pierce s Disease insect vectors from Arizona vineyards.</title>
        <authorList>
            <person name="Tassone E.E."/>
        </authorList>
    </citation>
    <scope>NUCLEOTIDE SEQUENCE</scope>
</reference>
<keyword evidence="2" id="KW-0963">Cytoplasm</keyword>
<dbReference type="InterPro" id="IPR018902">
    <property type="entry name" value="CMI2A-C-like_dom"/>
</dbReference>
<keyword evidence="4" id="KW-0966">Cell projection</keyword>
<organism evidence="7">
    <name type="scientific">Graphocephala atropunctata</name>
    <dbReference type="NCBI Taxonomy" id="36148"/>
    <lineage>
        <taxon>Eukaryota</taxon>
        <taxon>Metazoa</taxon>
        <taxon>Ecdysozoa</taxon>
        <taxon>Arthropoda</taxon>
        <taxon>Hexapoda</taxon>
        <taxon>Insecta</taxon>
        <taxon>Pterygota</taxon>
        <taxon>Neoptera</taxon>
        <taxon>Paraneoptera</taxon>
        <taxon>Hemiptera</taxon>
        <taxon>Auchenorrhyncha</taxon>
        <taxon>Membracoidea</taxon>
        <taxon>Cicadellidae</taxon>
        <taxon>Cicadellinae</taxon>
        <taxon>Cicadellini</taxon>
        <taxon>Graphocephala</taxon>
    </lineage>
</organism>
<evidence type="ECO:0000259" key="6">
    <source>
        <dbReference type="Pfam" id="PF10629"/>
    </source>
</evidence>
<feature type="domain" description="Ciliary microtubule inner protein 2A-C-like" evidence="6">
    <location>
        <begin position="21"/>
        <end position="55"/>
    </location>
</feature>